<protein>
    <submittedName>
        <fullName evidence="3">Right-handed parallel beta-helix repeat-containing protein</fullName>
    </submittedName>
</protein>
<dbReference type="Proteomes" id="UP000317894">
    <property type="component" value="Unassembled WGS sequence"/>
</dbReference>
<dbReference type="SUPFAM" id="SSF51126">
    <property type="entry name" value="Pectin lyase-like"/>
    <property type="match status" value="1"/>
</dbReference>
<keyword evidence="1" id="KW-1133">Transmembrane helix</keyword>
<dbReference type="Gene3D" id="2.160.20.10">
    <property type="entry name" value="Single-stranded right-handed beta-helix, Pectin lyase-like"/>
    <property type="match status" value="1"/>
</dbReference>
<gene>
    <name evidence="3" type="ORF">FMM06_01945</name>
</gene>
<dbReference type="Pfam" id="PF13229">
    <property type="entry name" value="Beta_helix"/>
    <property type="match status" value="1"/>
</dbReference>
<name>A0A552UFJ4_9SPHN</name>
<evidence type="ECO:0000313" key="4">
    <source>
        <dbReference type="Proteomes" id="UP000317894"/>
    </source>
</evidence>
<sequence length="318" mass="34171">MGRPRPARRADRSVQARSLFPGPGGTLVIMIGIAAALVTATPATLNRDLAAARGGDVVRLAPGKYSDLVVQNKRWSPAVTIDAREADVTTVKIYSSDGIKLVGGVLRPLPSGPLWQPAVLVMKSQNIDFQDSIFAGTERSGRGLMVRESTNVSVSGATFQYLHTGVQFLDSTGGGVSQSRFKLMRSDGINIAASHKITVDRIECSDFAPVEPDHPDCVQLWSIKGKPPTSDIVIKDSKAIGAMQGFTGFNPNDGGYDRITVTGNLVRSSYPQGIALYKARDSLISGNEVDTLPGSKWRTRIRADPETRVSKNREGAHK</sequence>
<feature type="domain" description="Right handed beta helix" evidence="2">
    <location>
        <begin position="119"/>
        <end position="288"/>
    </location>
</feature>
<dbReference type="OrthoDB" id="8450986at2"/>
<reference evidence="3 4" key="1">
    <citation type="submission" date="2019-07" db="EMBL/GenBank/DDBJ databases">
        <title>Novel species isolated from glacier.</title>
        <authorList>
            <person name="Liu Q."/>
            <person name="Xin Y.-H."/>
        </authorList>
    </citation>
    <scope>NUCLEOTIDE SEQUENCE [LARGE SCALE GENOMIC DNA]</scope>
    <source>
        <strain evidence="3 4">LB1R16</strain>
    </source>
</reference>
<dbReference type="InterPro" id="IPR012334">
    <property type="entry name" value="Pectin_lyas_fold"/>
</dbReference>
<keyword evidence="4" id="KW-1185">Reference proteome</keyword>
<dbReference type="InterPro" id="IPR011050">
    <property type="entry name" value="Pectin_lyase_fold/virulence"/>
</dbReference>
<comment type="caution">
    <text evidence="3">The sequence shown here is derived from an EMBL/GenBank/DDBJ whole genome shotgun (WGS) entry which is preliminary data.</text>
</comment>
<evidence type="ECO:0000313" key="3">
    <source>
        <dbReference type="EMBL" id="TRW16996.1"/>
    </source>
</evidence>
<accession>A0A552UFJ4</accession>
<evidence type="ECO:0000256" key="1">
    <source>
        <dbReference type="SAM" id="Phobius"/>
    </source>
</evidence>
<organism evidence="3 4">
    <name type="scientific">Glacieibacterium frigidum</name>
    <dbReference type="NCBI Taxonomy" id="2593303"/>
    <lineage>
        <taxon>Bacteria</taxon>
        <taxon>Pseudomonadati</taxon>
        <taxon>Pseudomonadota</taxon>
        <taxon>Alphaproteobacteria</taxon>
        <taxon>Sphingomonadales</taxon>
        <taxon>Sphingosinicellaceae</taxon>
        <taxon>Glacieibacterium</taxon>
    </lineage>
</organism>
<proteinExistence type="predicted"/>
<evidence type="ECO:0000259" key="2">
    <source>
        <dbReference type="Pfam" id="PF13229"/>
    </source>
</evidence>
<keyword evidence="1" id="KW-0812">Transmembrane</keyword>
<keyword evidence="1" id="KW-0472">Membrane</keyword>
<dbReference type="AlphaFoldDB" id="A0A552UFJ4"/>
<dbReference type="InterPro" id="IPR039448">
    <property type="entry name" value="Beta_helix"/>
</dbReference>
<feature type="transmembrane region" description="Helical" evidence="1">
    <location>
        <begin position="20"/>
        <end position="40"/>
    </location>
</feature>
<dbReference type="EMBL" id="VJWA01000001">
    <property type="protein sequence ID" value="TRW16996.1"/>
    <property type="molecule type" value="Genomic_DNA"/>
</dbReference>